<dbReference type="STRING" id="543379.A0A232EYZ5"/>
<dbReference type="InterPro" id="IPR013320">
    <property type="entry name" value="ConA-like_dom_sf"/>
</dbReference>
<keyword evidence="5" id="KW-0430">Lectin</keyword>
<dbReference type="Pfam" id="PF03388">
    <property type="entry name" value="Lectin_leg-like"/>
    <property type="match status" value="1"/>
</dbReference>
<evidence type="ECO:0000256" key="3">
    <source>
        <dbReference type="ARBA" id="ARBA00022723"/>
    </source>
</evidence>
<sequence length="359" mass="41064">MIRSGKCCWLLMAGLLVAVGAEWNTNDYMKREHSLIRPYQGVDFVKILVWEAVDRLQERWNVESFQKIRLSVQGSGMTIPYWDFMGSTMVTNNYIRLTPDAQSQQGAIWNTVPCNVRNWELQVHFKVHGKGRDLFGDGLAIWYSKERMQPGPVFGSKDYFNGLAVILDTYSNHNGPHNHQHPYISAMINNGSLHYDHDRDGTHTQLAGCEAKFRNLEHDTHITIRYERDTLTVSTNIANKGAWKECFSVKEIKLPTGYYFGITATTGDLSDNHEILSVRLFELDLPDDPKDQEDRSKIIPSAAYFESPRDHVEDPKPSSLSGVKIFLLMLVGALALIACVVIGIMFYQKHQENSRKRFY</sequence>
<dbReference type="GO" id="GO:0005789">
    <property type="term" value="C:endoplasmic reticulum membrane"/>
    <property type="evidence" value="ECO:0007669"/>
    <property type="project" value="TreeGrafter"/>
</dbReference>
<dbReference type="SUPFAM" id="SSF49899">
    <property type="entry name" value="Concanavalin A-like lectins/glucanases"/>
    <property type="match status" value="1"/>
</dbReference>
<evidence type="ECO:0000256" key="1">
    <source>
        <dbReference type="ARBA" id="ARBA00004194"/>
    </source>
</evidence>
<evidence type="ECO:0000256" key="7">
    <source>
        <dbReference type="ARBA" id="ARBA00023034"/>
    </source>
</evidence>
<gene>
    <name evidence="15" type="ORF">TSAR_001397</name>
</gene>
<evidence type="ECO:0000256" key="13">
    <source>
        <dbReference type="SAM" id="SignalP"/>
    </source>
</evidence>
<evidence type="ECO:0000256" key="2">
    <source>
        <dbReference type="ARBA" id="ARBA00022692"/>
    </source>
</evidence>
<feature type="domain" description="L-type lectin-like" evidence="14">
    <location>
        <begin position="54"/>
        <end position="283"/>
    </location>
</feature>
<keyword evidence="10" id="KW-0325">Glycoprotein</keyword>
<keyword evidence="6 12" id="KW-1133">Transmembrane helix</keyword>
<keyword evidence="7" id="KW-0333">Golgi apparatus</keyword>
<keyword evidence="16" id="KW-1185">Reference proteome</keyword>
<dbReference type="InterPro" id="IPR035664">
    <property type="entry name" value="VIP36_lectin"/>
</dbReference>
<keyword evidence="9" id="KW-1015">Disulfide bond</keyword>
<dbReference type="AlphaFoldDB" id="A0A232EYZ5"/>
<evidence type="ECO:0000256" key="5">
    <source>
        <dbReference type="ARBA" id="ARBA00022734"/>
    </source>
</evidence>
<name>A0A232EYZ5_9HYME</name>
<dbReference type="GO" id="GO:0030134">
    <property type="term" value="C:COPII-coated ER to Golgi transport vesicle"/>
    <property type="evidence" value="ECO:0007669"/>
    <property type="project" value="TreeGrafter"/>
</dbReference>
<dbReference type="GO" id="GO:0006888">
    <property type="term" value="P:endoplasmic reticulum to Golgi vesicle-mediated transport"/>
    <property type="evidence" value="ECO:0007669"/>
    <property type="project" value="TreeGrafter"/>
</dbReference>
<evidence type="ECO:0000256" key="9">
    <source>
        <dbReference type="ARBA" id="ARBA00023157"/>
    </source>
</evidence>
<keyword evidence="2 12" id="KW-0812">Transmembrane</keyword>
<feature type="signal peptide" evidence="13">
    <location>
        <begin position="1"/>
        <end position="21"/>
    </location>
</feature>
<evidence type="ECO:0000259" key="14">
    <source>
        <dbReference type="PROSITE" id="PS51328"/>
    </source>
</evidence>
<protein>
    <recommendedName>
        <fullName evidence="14">L-type lectin-like domain-containing protein</fullName>
    </recommendedName>
</protein>
<evidence type="ECO:0000313" key="15">
    <source>
        <dbReference type="EMBL" id="OXU23706.1"/>
    </source>
</evidence>
<dbReference type="PANTHER" id="PTHR12223">
    <property type="entry name" value="VESICULAR MANNOSE-BINDING LECTIN"/>
    <property type="match status" value="1"/>
</dbReference>
<dbReference type="PANTHER" id="PTHR12223:SF45">
    <property type="entry name" value="RE50040P"/>
    <property type="match status" value="1"/>
</dbReference>
<evidence type="ECO:0000256" key="12">
    <source>
        <dbReference type="SAM" id="Phobius"/>
    </source>
</evidence>
<keyword evidence="3" id="KW-0479">Metal-binding</keyword>
<dbReference type="GO" id="GO:0005537">
    <property type="term" value="F:D-mannose binding"/>
    <property type="evidence" value="ECO:0007669"/>
    <property type="project" value="TreeGrafter"/>
</dbReference>
<evidence type="ECO:0000256" key="10">
    <source>
        <dbReference type="ARBA" id="ARBA00023180"/>
    </source>
</evidence>
<comment type="subcellular location">
    <subcellularLocation>
        <location evidence="11">Endomembrane system</location>
        <topology evidence="11">Single-pass type I membrane protein</topology>
    </subcellularLocation>
    <subcellularLocation>
        <location evidence="1">Golgi apparatus membrane</location>
        <topology evidence="1">Single-pass membrane protein</topology>
    </subcellularLocation>
</comment>
<proteinExistence type="predicted"/>
<dbReference type="GO" id="GO:0046872">
    <property type="term" value="F:metal ion binding"/>
    <property type="evidence" value="ECO:0007669"/>
    <property type="project" value="UniProtKB-KW"/>
</dbReference>
<dbReference type="InterPro" id="IPR005052">
    <property type="entry name" value="Lectin_leg"/>
</dbReference>
<dbReference type="GO" id="GO:0005793">
    <property type="term" value="C:endoplasmic reticulum-Golgi intermediate compartment"/>
    <property type="evidence" value="ECO:0007669"/>
    <property type="project" value="TreeGrafter"/>
</dbReference>
<comment type="caution">
    <text evidence="15">The sequence shown here is derived from an EMBL/GenBank/DDBJ whole genome shotgun (WGS) entry which is preliminary data.</text>
</comment>
<organism evidence="15 16">
    <name type="scientific">Trichomalopsis sarcophagae</name>
    <dbReference type="NCBI Taxonomy" id="543379"/>
    <lineage>
        <taxon>Eukaryota</taxon>
        <taxon>Metazoa</taxon>
        <taxon>Ecdysozoa</taxon>
        <taxon>Arthropoda</taxon>
        <taxon>Hexapoda</taxon>
        <taxon>Insecta</taxon>
        <taxon>Pterygota</taxon>
        <taxon>Neoptera</taxon>
        <taxon>Endopterygota</taxon>
        <taxon>Hymenoptera</taxon>
        <taxon>Apocrita</taxon>
        <taxon>Proctotrupomorpha</taxon>
        <taxon>Chalcidoidea</taxon>
        <taxon>Pteromalidae</taxon>
        <taxon>Pteromalinae</taxon>
        <taxon>Trichomalopsis</taxon>
    </lineage>
</organism>
<feature type="transmembrane region" description="Helical" evidence="12">
    <location>
        <begin position="325"/>
        <end position="347"/>
    </location>
</feature>
<accession>A0A232EYZ5</accession>
<evidence type="ECO:0000256" key="11">
    <source>
        <dbReference type="ARBA" id="ARBA00046288"/>
    </source>
</evidence>
<keyword evidence="8 12" id="KW-0472">Membrane</keyword>
<dbReference type="EMBL" id="NNAY01001520">
    <property type="protein sequence ID" value="OXU23706.1"/>
    <property type="molecule type" value="Genomic_DNA"/>
</dbReference>
<dbReference type="Proteomes" id="UP000215335">
    <property type="component" value="Unassembled WGS sequence"/>
</dbReference>
<feature type="chain" id="PRO_5013325601" description="L-type lectin-like domain-containing protein" evidence="13">
    <location>
        <begin position="22"/>
        <end position="359"/>
    </location>
</feature>
<keyword evidence="4 13" id="KW-0732">Signal</keyword>
<dbReference type="GO" id="GO:0000139">
    <property type="term" value="C:Golgi membrane"/>
    <property type="evidence" value="ECO:0007669"/>
    <property type="project" value="UniProtKB-SubCell"/>
</dbReference>
<reference evidence="15 16" key="1">
    <citation type="journal article" date="2017" name="Curr. Biol.">
        <title>The Evolution of Venom by Co-option of Single-Copy Genes.</title>
        <authorList>
            <person name="Martinson E.O."/>
            <person name="Mrinalini"/>
            <person name="Kelkar Y.D."/>
            <person name="Chang C.H."/>
            <person name="Werren J.H."/>
        </authorList>
    </citation>
    <scope>NUCLEOTIDE SEQUENCE [LARGE SCALE GENOMIC DNA]</scope>
    <source>
        <strain evidence="15 16">Alberta</strain>
        <tissue evidence="15">Whole body</tissue>
    </source>
</reference>
<dbReference type="OrthoDB" id="270293at2759"/>
<evidence type="ECO:0000256" key="8">
    <source>
        <dbReference type="ARBA" id="ARBA00023136"/>
    </source>
</evidence>
<evidence type="ECO:0000256" key="6">
    <source>
        <dbReference type="ARBA" id="ARBA00022989"/>
    </source>
</evidence>
<dbReference type="PROSITE" id="PS51328">
    <property type="entry name" value="L_LECTIN_LIKE"/>
    <property type="match status" value="1"/>
</dbReference>
<evidence type="ECO:0000313" key="16">
    <source>
        <dbReference type="Proteomes" id="UP000215335"/>
    </source>
</evidence>
<dbReference type="Gene3D" id="2.60.120.200">
    <property type="match status" value="1"/>
</dbReference>
<evidence type="ECO:0000256" key="4">
    <source>
        <dbReference type="ARBA" id="ARBA00022729"/>
    </source>
</evidence>
<dbReference type="CDD" id="cd06901">
    <property type="entry name" value="lectin_VIP36_VIPL"/>
    <property type="match status" value="1"/>
</dbReference>
<dbReference type="InterPro" id="IPR051136">
    <property type="entry name" value="Intracellular_Lectin-GPT"/>
</dbReference>
<dbReference type="FunFam" id="2.60.120.200:FF:000017">
    <property type="entry name" value="Vesicular integral-membrane protein VIP36"/>
    <property type="match status" value="1"/>
</dbReference>